<dbReference type="GeneTree" id="ENSGT00390000013368"/>
<dbReference type="SUPFAM" id="SSF57903">
    <property type="entry name" value="FYVE/PHD zinc finger"/>
    <property type="match status" value="1"/>
</dbReference>
<dbReference type="GO" id="GO:0000724">
    <property type="term" value="P:double-strand break repair via homologous recombination"/>
    <property type="evidence" value="ECO:0007669"/>
    <property type="project" value="TreeGrafter"/>
</dbReference>
<dbReference type="OMA" id="MVCIIHG"/>
<dbReference type="Proteomes" id="UP000694388">
    <property type="component" value="Unplaced"/>
</dbReference>
<sequence length="259" mass="29832">MIGQKGLTLYICHDWPIAYMVSCSSMCSVFPIHLSSGLFCSHSLYFFFVSLPRDMVLIVHGFPTDIAALRFEWAWQHPHRSRRLCHVTRRRRSESSLVFHVRVLAEMVRTLPWQRLPLTIRWLKQDYRMDFPPGLQPPLHMPIAFGPVRARTAHIQLEAIAPKNPPSQPCCICQKPFEDEEDVITCFQPACLLSYHIICLAKKFLHNEPDQLLPNEGICPSCKTSVLWGDLVRYKNGCYGDLEEMGASAQVHWTDDLQL</sequence>
<protein>
    <submittedName>
        <fullName evidence="2">SLX1 homolog B, structure-specific endonuclease subunit</fullName>
    </submittedName>
</protein>
<dbReference type="PANTHER" id="PTHR20208:SF10">
    <property type="entry name" value="STRUCTURE-SPECIFIC ENDONUCLEASE SUBUNIT SLX1"/>
    <property type="match status" value="1"/>
</dbReference>
<proteinExistence type="predicted"/>
<dbReference type="PANTHER" id="PTHR20208">
    <property type="entry name" value="STRUCTURE-SPECIFIC ENDONUCLEASE SUBUNIT SLX1"/>
    <property type="match status" value="1"/>
</dbReference>
<evidence type="ECO:0000259" key="1">
    <source>
        <dbReference type="Pfam" id="PF21202"/>
    </source>
</evidence>
<reference evidence="2" key="1">
    <citation type="submission" date="2025-08" db="UniProtKB">
        <authorList>
            <consortium name="Ensembl"/>
        </authorList>
    </citation>
    <scope>IDENTIFICATION</scope>
</reference>
<organism evidence="2 3">
    <name type="scientific">Eptatretus burgeri</name>
    <name type="common">Inshore hagfish</name>
    <dbReference type="NCBI Taxonomy" id="7764"/>
    <lineage>
        <taxon>Eukaryota</taxon>
        <taxon>Metazoa</taxon>
        <taxon>Chordata</taxon>
        <taxon>Craniata</taxon>
        <taxon>Vertebrata</taxon>
        <taxon>Cyclostomata</taxon>
        <taxon>Myxini</taxon>
        <taxon>Myxiniformes</taxon>
        <taxon>Myxinidae</taxon>
        <taxon>Eptatretinae</taxon>
        <taxon>Eptatretus</taxon>
    </lineage>
</organism>
<dbReference type="InterPro" id="IPR050381">
    <property type="entry name" value="SLX1_endonuclease"/>
</dbReference>
<dbReference type="GO" id="GO:0017108">
    <property type="term" value="F:5'-flap endonuclease activity"/>
    <property type="evidence" value="ECO:0007669"/>
    <property type="project" value="TreeGrafter"/>
</dbReference>
<feature type="domain" description="Structure-specific endonuclease subunit SLX1 C-terminal" evidence="1">
    <location>
        <begin position="170"/>
        <end position="232"/>
    </location>
</feature>
<name>A0A8C4QW79_EPTBU</name>
<reference evidence="2" key="2">
    <citation type="submission" date="2025-09" db="UniProtKB">
        <authorList>
            <consortium name="Ensembl"/>
        </authorList>
    </citation>
    <scope>IDENTIFICATION</scope>
</reference>
<dbReference type="GO" id="GO:0008821">
    <property type="term" value="F:crossover junction DNA endonuclease activity"/>
    <property type="evidence" value="ECO:0007669"/>
    <property type="project" value="TreeGrafter"/>
</dbReference>
<dbReference type="AlphaFoldDB" id="A0A8C4QW79"/>
<dbReference type="Gene3D" id="3.30.40.10">
    <property type="entry name" value="Zinc/RING finger domain, C3HC4 (zinc finger)"/>
    <property type="match status" value="1"/>
</dbReference>
<dbReference type="InterPro" id="IPR011011">
    <property type="entry name" value="Znf_FYVE_PHD"/>
</dbReference>
<dbReference type="InterPro" id="IPR013083">
    <property type="entry name" value="Znf_RING/FYVE/PHD"/>
</dbReference>
<dbReference type="InterPro" id="IPR048749">
    <property type="entry name" value="SLX1_C"/>
</dbReference>
<dbReference type="Ensembl" id="ENSEBUT00000022082.1">
    <property type="protein sequence ID" value="ENSEBUP00000021506.1"/>
    <property type="gene ID" value="ENSEBUG00000013279.1"/>
</dbReference>
<dbReference type="GO" id="GO:0033557">
    <property type="term" value="C:Slx1-Slx4 complex"/>
    <property type="evidence" value="ECO:0007669"/>
    <property type="project" value="TreeGrafter"/>
</dbReference>
<evidence type="ECO:0000313" key="2">
    <source>
        <dbReference type="Ensembl" id="ENSEBUP00000021506.1"/>
    </source>
</evidence>
<accession>A0A8C4QW79</accession>
<dbReference type="Pfam" id="PF21202">
    <property type="entry name" value="SLX1_C"/>
    <property type="match status" value="1"/>
</dbReference>
<keyword evidence="3" id="KW-1185">Reference proteome</keyword>
<evidence type="ECO:0000313" key="3">
    <source>
        <dbReference type="Proteomes" id="UP000694388"/>
    </source>
</evidence>